<dbReference type="EMBL" id="VDLX02000028">
    <property type="protein sequence ID" value="KAB8186863.1"/>
    <property type="molecule type" value="Genomic_DNA"/>
</dbReference>
<dbReference type="Proteomes" id="UP000312512">
    <property type="component" value="Unassembled WGS sequence"/>
</dbReference>
<evidence type="ECO:0000313" key="3">
    <source>
        <dbReference type="Proteomes" id="UP000312512"/>
    </source>
</evidence>
<name>A0A8E0T5U8_9ACTN</name>
<feature type="compositionally biased region" description="Polar residues" evidence="1">
    <location>
        <begin position="38"/>
        <end position="60"/>
    </location>
</feature>
<reference evidence="2 3" key="1">
    <citation type="submission" date="2019-10" db="EMBL/GenBank/DDBJ databases">
        <title>Nonomuraea sp. nov., isolated from Phyllanthus amarus.</title>
        <authorList>
            <person name="Klykleung N."/>
            <person name="Tanasupawat S."/>
        </authorList>
    </citation>
    <scope>NUCLEOTIDE SEQUENCE [LARGE SCALE GENOMIC DNA]</scope>
    <source>
        <strain evidence="2 3">PA1-10</strain>
    </source>
</reference>
<evidence type="ECO:0000313" key="2">
    <source>
        <dbReference type="EMBL" id="KAB8186863.1"/>
    </source>
</evidence>
<feature type="region of interest" description="Disordered" evidence="1">
    <location>
        <begin position="30"/>
        <end position="74"/>
    </location>
</feature>
<dbReference type="AlphaFoldDB" id="A0A8E0T5U8"/>
<organism evidence="2 3">
    <name type="scientific">Nonomuraea phyllanthi</name>
    <dbReference type="NCBI Taxonomy" id="2219224"/>
    <lineage>
        <taxon>Bacteria</taxon>
        <taxon>Bacillati</taxon>
        <taxon>Actinomycetota</taxon>
        <taxon>Actinomycetes</taxon>
        <taxon>Streptosporangiales</taxon>
        <taxon>Streptosporangiaceae</taxon>
        <taxon>Nonomuraea</taxon>
    </lineage>
</organism>
<evidence type="ECO:0000256" key="1">
    <source>
        <dbReference type="SAM" id="MobiDB-lite"/>
    </source>
</evidence>
<gene>
    <name evidence="2" type="ORF">FH608_046070</name>
</gene>
<sequence length="74" mass="8142">MATLTIRDPYGNEFEIDATARKFWEHREGYTILPEPAPSQQDESPAQSPDKTGAPKSTQRAARAAQDVKEQPGG</sequence>
<protein>
    <submittedName>
        <fullName evidence="2">Uncharacterized protein</fullName>
    </submittedName>
</protein>
<accession>A0A8E0T5U8</accession>
<keyword evidence="3" id="KW-1185">Reference proteome</keyword>
<comment type="caution">
    <text evidence="2">The sequence shown here is derived from an EMBL/GenBank/DDBJ whole genome shotgun (WGS) entry which is preliminary data.</text>
</comment>
<proteinExistence type="predicted"/>